<evidence type="ECO:0000259" key="7">
    <source>
        <dbReference type="PROSITE" id="PS51722"/>
    </source>
</evidence>
<dbReference type="Proteomes" id="UP000824225">
    <property type="component" value="Unassembled WGS sequence"/>
</dbReference>
<dbReference type="GO" id="GO:0003924">
    <property type="term" value="F:GTPase activity"/>
    <property type="evidence" value="ECO:0007669"/>
    <property type="project" value="InterPro"/>
</dbReference>
<dbReference type="InterPro" id="IPR000640">
    <property type="entry name" value="EFG_V-like"/>
</dbReference>
<dbReference type="SUPFAM" id="SSF52540">
    <property type="entry name" value="P-loop containing nucleoside triphosphate hydrolases"/>
    <property type="match status" value="1"/>
</dbReference>
<evidence type="ECO:0000256" key="2">
    <source>
        <dbReference type="ARBA" id="ARBA00022741"/>
    </source>
</evidence>
<keyword evidence="4" id="KW-0648">Protein biosynthesis</keyword>
<dbReference type="FunFam" id="3.30.70.240:FF:000001">
    <property type="entry name" value="Elongation factor G"/>
    <property type="match status" value="1"/>
</dbReference>
<dbReference type="CDD" id="cd01434">
    <property type="entry name" value="EFG_mtEFG1_IV"/>
    <property type="match status" value="1"/>
</dbReference>
<comment type="function">
    <text evidence="6">Catalyzes the GTP-dependent ribosomal translocation step during translation elongation. During this step, the ribosome changes from the pre-translocational (PRE) to the post-translocational (POST) state as the newly formed A-site-bound peptidyl-tRNA and P-site-bound deacylated tRNA move to the P and E sites, respectively. Catalyzes the coordinated movement of the two tRNA molecules, the mRNA and conformational changes in the ribosome.</text>
</comment>
<organism evidence="8 9">
    <name type="scientific">Candidatus Mailhella merdigallinarum</name>
    <dbReference type="NCBI Taxonomy" id="2838658"/>
    <lineage>
        <taxon>Bacteria</taxon>
        <taxon>Pseudomonadati</taxon>
        <taxon>Thermodesulfobacteriota</taxon>
        <taxon>Desulfovibrionia</taxon>
        <taxon>Desulfovibrionales</taxon>
        <taxon>Desulfovibrionaceae</taxon>
        <taxon>Mailhella</taxon>
    </lineage>
</organism>
<dbReference type="Gene3D" id="3.40.50.300">
    <property type="entry name" value="P-loop containing nucleotide triphosphate hydrolases"/>
    <property type="match status" value="1"/>
</dbReference>
<dbReference type="InterPro" id="IPR009000">
    <property type="entry name" value="Transl_B-barrel_sf"/>
</dbReference>
<dbReference type="SMART" id="SM00889">
    <property type="entry name" value="EFG_IV"/>
    <property type="match status" value="1"/>
</dbReference>
<dbReference type="Gene3D" id="3.30.70.240">
    <property type="match status" value="1"/>
</dbReference>
<evidence type="ECO:0000313" key="8">
    <source>
        <dbReference type="EMBL" id="HJA08070.1"/>
    </source>
</evidence>
<dbReference type="NCBIfam" id="NF009381">
    <property type="entry name" value="PRK12740.1-5"/>
    <property type="match status" value="1"/>
</dbReference>
<dbReference type="FunFam" id="3.30.230.10:FF:000003">
    <property type="entry name" value="Elongation factor G"/>
    <property type="match status" value="1"/>
</dbReference>
<dbReference type="SMART" id="SM00838">
    <property type="entry name" value="EFG_C"/>
    <property type="match status" value="1"/>
</dbReference>
<dbReference type="CDD" id="cd16262">
    <property type="entry name" value="EFG_III"/>
    <property type="match status" value="1"/>
</dbReference>
<keyword evidence="3 8" id="KW-0251">Elongation factor</keyword>
<dbReference type="InterPro" id="IPR005517">
    <property type="entry name" value="Transl_elong_EFG/EF2_IV"/>
</dbReference>
<evidence type="ECO:0000256" key="1">
    <source>
        <dbReference type="ARBA" id="ARBA00017872"/>
    </source>
</evidence>
<evidence type="ECO:0000256" key="5">
    <source>
        <dbReference type="ARBA" id="ARBA00023134"/>
    </source>
</evidence>
<dbReference type="InterPro" id="IPR053905">
    <property type="entry name" value="EF-G-like_DII"/>
</dbReference>
<dbReference type="GO" id="GO:0005525">
    <property type="term" value="F:GTP binding"/>
    <property type="evidence" value="ECO:0007669"/>
    <property type="project" value="UniProtKB-KW"/>
</dbReference>
<keyword evidence="5" id="KW-0342">GTP-binding</keyword>
<dbReference type="NCBIfam" id="TIGR00231">
    <property type="entry name" value="small_GTP"/>
    <property type="match status" value="1"/>
</dbReference>
<dbReference type="Pfam" id="PF14492">
    <property type="entry name" value="EFG_III"/>
    <property type="match status" value="1"/>
</dbReference>
<dbReference type="InterPro" id="IPR027417">
    <property type="entry name" value="P-loop_NTPase"/>
</dbReference>
<dbReference type="NCBIfam" id="NF009379">
    <property type="entry name" value="PRK12740.1-3"/>
    <property type="match status" value="1"/>
</dbReference>
<dbReference type="SUPFAM" id="SSF54211">
    <property type="entry name" value="Ribosomal protein S5 domain 2-like"/>
    <property type="match status" value="1"/>
</dbReference>
<dbReference type="PROSITE" id="PS51722">
    <property type="entry name" value="G_TR_2"/>
    <property type="match status" value="1"/>
</dbReference>
<dbReference type="InterPro" id="IPR041095">
    <property type="entry name" value="EFG_II"/>
</dbReference>
<dbReference type="GO" id="GO:0003746">
    <property type="term" value="F:translation elongation factor activity"/>
    <property type="evidence" value="ECO:0007669"/>
    <property type="project" value="UniProtKB-KW"/>
</dbReference>
<dbReference type="CDD" id="cd04088">
    <property type="entry name" value="EFG_mtEFG_II"/>
    <property type="match status" value="1"/>
</dbReference>
<dbReference type="Pfam" id="PF22042">
    <property type="entry name" value="EF-G_D2"/>
    <property type="match status" value="1"/>
</dbReference>
<reference evidence="8" key="1">
    <citation type="journal article" date="2021" name="PeerJ">
        <title>Extensive microbial diversity within the chicken gut microbiome revealed by metagenomics and culture.</title>
        <authorList>
            <person name="Gilroy R."/>
            <person name="Ravi A."/>
            <person name="Getino M."/>
            <person name="Pursley I."/>
            <person name="Horton D.L."/>
            <person name="Alikhan N.F."/>
            <person name="Baker D."/>
            <person name="Gharbi K."/>
            <person name="Hall N."/>
            <person name="Watson M."/>
            <person name="Adriaenssens E.M."/>
            <person name="Foster-Nyarko E."/>
            <person name="Jarju S."/>
            <person name="Secka A."/>
            <person name="Antonio M."/>
            <person name="Oren A."/>
            <person name="Chaudhuri R.R."/>
            <person name="La Ragione R."/>
            <person name="Hildebrand F."/>
            <person name="Pallen M.J."/>
        </authorList>
    </citation>
    <scope>NUCLEOTIDE SEQUENCE</scope>
    <source>
        <strain evidence="8">CHK186-16707</strain>
    </source>
</reference>
<dbReference type="Pfam" id="PF00679">
    <property type="entry name" value="EFG_C"/>
    <property type="match status" value="1"/>
</dbReference>
<sequence>MSNALETQRTYALVGTGGCGKTSLAEMLLFQAGVVTRLGAIEEGTASLDYEPEEIKRRGSIQPGFATFLWNRNRHFLVDIPGDSNFNGDLEYLLQGVDSVVLTLDAVDGVRPQTRKLWSHIRAAGLPAIVFINKMDRERANFDMALGGLTSTLGMKPVVFYMPILDKDAFVGLVDVFAGKALMFGENGEVTEAPVPEDLADEAALLRDTAVENIAESDEDLMNKYLDEGALSPEEIDLGLRKGVLAGDIVPVLVGSALANKGGRRLLNHIDKLLASPLDRPAWLGENENGDAVERPSAPDQPVAGVVFKTLSDQFSGQLSMVRVLSGELSPDATLKNMRSGETERMGSLLFVTGKTQTPCKEPLGPGAIVGVAKLKTTRTGDTLCDEKAPFALPMPALPPQLITFALAPKEKGDEDKVYAAVQKLLDEDATLKLNRDEESGDILLSGMGQLHIEIAVEKAKRRSKVDILLKTPKVPYRETVKGKCQVQGRHKKQSGGRGQFGDCWIEMEGLPRGSGYVYEDGIVGGVIPRQYIPAIDKGIQESAARGYLAGYPVVDFKVRVYDGSYHTVDSSEMAFKVAGSLAFKKAMETLKVVLLEPVALVTVSIPDDYMGDVIGDLSSRRGKVLGSDSQAGITEIKAHVPMSEVLRYAPDLRSMTGGQGVFTMEFDHYEEAPQPVVDKVIAEHGKANGGE</sequence>
<accession>A0A9D2KKE9</accession>
<dbReference type="AlphaFoldDB" id="A0A9D2KKE9"/>
<dbReference type="EMBL" id="DXAN01000004">
    <property type="protein sequence ID" value="HJA08070.1"/>
    <property type="molecule type" value="Genomic_DNA"/>
</dbReference>
<proteinExistence type="predicted"/>
<evidence type="ECO:0000256" key="4">
    <source>
        <dbReference type="ARBA" id="ARBA00022917"/>
    </source>
</evidence>
<feature type="domain" description="Tr-type G" evidence="7">
    <location>
        <begin position="6"/>
        <end position="278"/>
    </location>
</feature>
<dbReference type="InterPro" id="IPR047872">
    <property type="entry name" value="EFG_IV"/>
</dbReference>
<gene>
    <name evidence="8" type="ORF">H9962_02595</name>
</gene>
<protein>
    <recommendedName>
        <fullName evidence="1">Elongation factor G</fullName>
    </recommendedName>
</protein>
<dbReference type="PANTHER" id="PTHR43261">
    <property type="entry name" value="TRANSLATION ELONGATION FACTOR G-RELATED"/>
    <property type="match status" value="1"/>
</dbReference>
<dbReference type="InterPro" id="IPR035647">
    <property type="entry name" value="EFG_III/V"/>
</dbReference>
<name>A0A9D2KKE9_9BACT</name>
<dbReference type="InterPro" id="IPR020568">
    <property type="entry name" value="Ribosomal_Su5_D2-typ_SF"/>
</dbReference>
<dbReference type="InterPro" id="IPR000795">
    <property type="entry name" value="T_Tr_GTP-bd_dom"/>
</dbReference>
<dbReference type="Pfam" id="PF00009">
    <property type="entry name" value="GTP_EFTU"/>
    <property type="match status" value="1"/>
</dbReference>
<dbReference type="InterPro" id="IPR035649">
    <property type="entry name" value="EFG_V"/>
</dbReference>
<comment type="caution">
    <text evidence="8">The sequence shown here is derived from an EMBL/GenBank/DDBJ whole genome shotgun (WGS) entry which is preliminary data.</text>
</comment>
<dbReference type="SUPFAM" id="SSF54980">
    <property type="entry name" value="EF-G C-terminal domain-like"/>
    <property type="match status" value="2"/>
</dbReference>
<dbReference type="GO" id="GO:0032790">
    <property type="term" value="P:ribosome disassembly"/>
    <property type="evidence" value="ECO:0007669"/>
    <property type="project" value="TreeGrafter"/>
</dbReference>
<dbReference type="Gene3D" id="2.40.30.10">
    <property type="entry name" value="Translation factors"/>
    <property type="match status" value="1"/>
</dbReference>
<dbReference type="CDD" id="cd03713">
    <property type="entry name" value="EFG_mtEFG_C"/>
    <property type="match status" value="1"/>
</dbReference>
<dbReference type="InterPro" id="IPR005225">
    <property type="entry name" value="Small_GTP-bd"/>
</dbReference>
<keyword evidence="2" id="KW-0547">Nucleotide-binding</keyword>
<dbReference type="CDD" id="cd04170">
    <property type="entry name" value="EF-G_bact"/>
    <property type="match status" value="1"/>
</dbReference>
<dbReference type="InterPro" id="IPR014721">
    <property type="entry name" value="Ribsml_uS5_D2-typ_fold_subgr"/>
</dbReference>
<dbReference type="InterPro" id="IPR009022">
    <property type="entry name" value="EFG_III"/>
</dbReference>
<evidence type="ECO:0000256" key="6">
    <source>
        <dbReference type="ARBA" id="ARBA00024731"/>
    </source>
</evidence>
<reference evidence="8" key="2">
    <citation type="submission" date="2021-04" db="EMBL/GenBank/DDBJ databases">
        <authorList>
            <person name="Gilroy R."/>
        </authorList>
    </citation>
    <scope>NUCLEOTIDE SEQUENCE</scope>
    <source>
        <strain evidence="8">CHK186-16707</strain>
    </source>
</reference>
<evidence type="ECO:0000313" key="9">
    <source>
        <dbReference type="Proteomes" id="UP000824225"/>
    </source>
</evidence>
<dbReference type="SUPFAM" id="SSF50447">
    <property type="entry name" value="Translation proteins"/>
    <property type="match status" value="1"/>
</dbReference>
<dbReference type="Gene3D" id="3.30.230.10">
    <property type="match status" value="1"/>
</dbReference>
<dbReference type="PANTHER" id="PTHR43261:SF7">
    <property type="entry name" value="ELONGATION FACTOR G-LIKE PROTEIN"/>
    <property type="match status" value="1"/>
</dbReference>
<dbReference type="Gene3D" id="3.30.70.870">
    <property type="entry name" value="Elongation Factor G (Translational Gtpase), domain 3"/>
    <property type="match status" value="1"/>
</dbReference>
<evidence type="ECO:0000256" key="3">
    <source>
        <dbReference type="ARBA" id="ARBA00022768"/>
    </source>
</evidence>
<dbReference type="Pfam" id="PF03764">
    <property type="entry name" value="EFG_IV"/>
    <property type="match status" value="1"/>
</dbReference>